<protein>
    <recommendedName>
        <fullName evidence="2">DUF397 domain-containing protein</fullName>
    </recommendedName>
</protein>
<organism evidence="4 5">
    <name type="scientific">Actinomadura livida</name>
    <dbReference type="NCBI Taxonomy" id="79909"/>
    <lineage>
        <taxon>Bacteria</taxon>
        <taxon>Bacillati</taxon>
        <taxon>Actinomycetota</taxon>
        <taxon>Actinomycetes</taxon>
        <taxon>Streptosporangiales</taxon>
        <taxon>Thermomonosporaceae</taxon>
        <taxon>Actinomadura</taxon>
    </lineage>
</organism>
<proteinExistence type="predicted"/>
<keyword evidence="6" id="KW-1185">Reference proteome</keyword>
<feature type="region of interest" description="Disordered" evidence="1">
    <location>
        <begin position="1"/>
        <end position="65"/>
    </location>
</feature>
<dbReference type="Pfam" id="PF04149">
    <property type="entry name" value="DUF397"/>
    <property type="match status" value="1"/>
</dbReference>
<reference evidence="4 5" key="3">
    <citation type="submission" date="2020-08" db="EMBL/GenBank/DDBJ databases">
        <title>Sequencing the genomes of 1000 actinobacteria strains.</title>
        <authorList>
            <person name="Klenk H.-P."/>
        </authorList>
    </citation>
    <scope>NUCLEOTIDE SEQUENCE [LARGE SCALE GENOMIC DNA]</scope>
    <source>
        <strain evidence="4 5">DSM 44772</strain>
    </source>
</reference>
<feature type="domain" description="DUF397" evidence="2">
    <location>
        <begin position="61"/>
        <end position="107"/>
    </location>
</feature>
<dbReference type="Proteomes" id="UP001501427">
    <property type="component" value="Unassembled WGS sequence"/>
</dbReference>
<accession>A0A7W7MXW3</accession>
<dbReference type="RefSeq" id="WP_229807927.1">
    <property type="nucleotide sequence ID" value="NZ_BAAAHD010000020.1"/>
</dbReference>
<comment type="caution">
    <text evidence="4">The sequence shown here is derived from an EMBL/GenBank/DDBJ whole genome shotgun (WGS) entry which is preliminary data.</text>
</comment>
<dbReference type="EMBL" id="JACHMV010000001">
    <property type="protein sequence ID" value="MBB4774185.1"/>
    <property type="molecule type" value="Genomic_DNA"/>
</dbReference>
<evidence type="ECO:0000313" key="5">
    <source>
        <dbReference type="Proteomes" id="UP000549343"/>
    </source>
</evidence>
<dbReference type="AlphaFoldDB" id="A0A7W7MXW3"/>
<evidence type="ECO:0000313" key="4">
    <source>
        <dbReference type="EMBL" id="MBB4774185.1"/>
    </source>
</evidence>
<gene>
    <name evidence="4" type="ORF">F4557_002603</name>
    <name evidence="3" type="ORF">GCM10009546_21830</name>
</gene>
<evidence type="ECO:0000313" key="6">
    <source>
        <dbReference type="Proteomes" id="UP001501427"/>
    </source>
</evidence>
<reference evidence="3" key="1">
    <citation type="journal article" date="2014" name="Int. J. Syst. Evol. Microbiol.">
        <title>Complete genome of a new Firmicutes species belonging to the dominant human colonic microbiota ('Ruminococcus bicirculans') reveals two chromosomes and a selective capacity to utilize plant glucans.</title>
        <authorList>
            <consortium name="NISC Comparative Sequencing Program"/>
            <person name="Wegmann U."/>
            <person name="Louis P."/>
            <person name="Goesmann A."/>
            <person name="Henrissat B."/>
            <person name="Duncan S.H."/>
            <person name="Flint H.J."/>
        </authorList>
    </citation>
    <scope>NUCLEOTIDE SEQUENCE</scope>
    <source>
        <strain evidence="3">JCM 10667</strain>
    </source>
</reference>
<sequence>MRQFREEHQPPAGDGGVVLRPDDRALVSGVHTSTTGRPSRSSRNTRTTIGPSPCRHALVTSSQTTSRPKCVELASAPGIIAVRDSKNPDGPKILMGRDKFAALVGLLKH</sequence>
<dbReference type="Proteomes" id="UP000549343">
    <property type="component" value="Unassembled WGS sequence"/>
</dbReference>
<reference evidence="6" key="2">
    <citation type="journal article" date="2019" name="Int. J. Syst. Evol. Microbiol.">
        <title>The Global Catalogue of Microorganisms (GCM) 10K type strain sequencing project: providing services to taxonomists for standard genome sequencing and annotation.</title>
        <authorList>
            <consortium name="The Broad Institute Genomics Platform"/>
            <consortium name="The Broad Institute Genome Sequencing Center for Infectious Disease"/>
            <person name="Wu L."/>
            <person name="Ma J."/>
        </authorList>
    </citation>
    <scope>NUCLEOTIDE SEQUENCE [LARGE SCALE GENOMIC DNA]</scope>
    <source>
        <strain evidence="6">JCM 10667</strain>
    </source>
</reference>
<feature type="compositionally biased region" description="Low complexity" evidence="1">
    <location>
        <begin position="32"/>
        <end position="48"/>
    </location>
</feature>
<evidence type="ECO:0000259" key="2">
    <source>
        <dbReference type="Pfam" id="PF04149"/>
    </source>
</evidence>
<name>A0A7W7MXW3_9ACTN</name>
<evidence type="ECO:0000256" key="1">
    <source>
        <dbReference type="SAM" id="MobiDB-lite"/>
    </source>
</evidence>
<dbReference type="EMBL" id="BAAAHD010000020">
    <property type="protein sequence ID" value="GAA0559340.1"/>
    <property type="molecule type" value="Genomic_DNA"/>
</dbReference>
<reference evidence="3" key="4">
    <citation type="submission" date="2023-12" db="EMBL/GenBank/DDBJ databases">
        <authorList>
            <person name="Sun Q."/>
            <person name="Inoue M."/>
        </authorList>
    </citation>
    <scope>NUCLEOTIDE SEQUENCE</scope>
    <source>
        <strain evidence="3">JCM 10667</strain>
    </source>
</reference>
<dbReference type="InterPro" id="IPR007278">
    <property type="entry name" value="DUF397"/>
</dbReference>
<evidence type="ECO:0000313" key="3">
    <source>
        <dbReference type="EMBL" id="GAA0559340.1"/>
    </source>
</evidence>